<comment type="function">
    <text evidence="7 8">Cell wall formation. Catalyzes the addition of glutamate to the nucleotide precursor UDP-N-acetylmuramoyl-L-alanine (UMA).</text>
</comment>
<keyword evidence="7 8" id="KW-0133">Cell shape</keyword>
<evidence type="ECO:0000259" key="10">
    <source>
        <dbReference type="Pfam" id="PF08245"/>
    </source>
</evidence>
<dbReference type="OrthoDB" id="9809796at2"/>
<dbReference type="GO" id="GO:0008360">
    <property type="term" value="P:regulation of cell shape"/>
    <property type="evidence" value="ECO:0007669"/>
    <property type="project" value="UniProtKB-KW"/>
</dbReference>
<sequence>MEGKRIVILGAGESGIGAAMLAQKQGFDVFVSDFGAIADRYKQTLVDLNIAFEEKQHTEELILNAIEVIKSPGIPDTVAVIKTLKKKNIPVISEIEFAKRYTAAKTICITGSNGKTTTTMLTYHILKKAGLNVGLAGNIGHSFAAQVATEDFDWYVLEISSFMLDDMYAFKADIAILLNITPDHLDRYDYKMANYAASKMRITQNQTADDYFIYCADDEETIKALKNAKINAKRSPFSIRKKVEGGAYLEGNNIHININPIDPLTMSISELALQGKHNIYNSMASGIVAKVLEIRNVTIRESMGDIKNIEHRLEHVAKISGVDYINDSKATNVNSTWYALESVNPEVILIMGGVDKGNDYEMLKDLVKQKVKAIVCLGKNNKRIHEAFENDVEVIVNTFSAHEAVQVAYHLATKGNTVLLSPACASFDLFKNYEDRGNQFKMAVKEL</sequence>
<comment type="catalytic activity">
    <reaction evidence="7 8">
        <text>UDP-N-acetyl-alpha-D-muramoyl-L-alanine + D-glutamate + ATP = UDP-N-acetyl-alpha-D-muramoyl-L-alanyl-D-glutamate + ADP + phosphate + H(+)</text>
        <dbReference type="Rhea" id="RHEA:16429"/>
        <dbReference type="ChEBI" id="CHEBI:15378"/>
        <dbReference type="ChEBI" id="CHEBI:29986"/>
        <dbReference type="ChEBI" id="CHEBI:30616"/>
        <dbReference type="ChEBI" id="CHEBI:43474"/>
        <dbReference type="ChEBI" id="CHEBI:83898"/>
        <dbReference type="ChEBI" id="CHEBI:83900"/>
        <dbReference type="ChEBI" id="CHEBI:456216"/>
        <dbReference type="EC" id="6.3.2.9"/>
    </reaction>
</comment>
<evidence type="ECO:0000259" key="9">
    <source>
        <dbReference type="Pfam" id="PF02875"/>
    </source>
</evidence>
<evidence type="ECO:0000313" key="11">
    <source>
        <dbReference type="EMBL" id="SEB16212.1"/>
    </source>
</evidence>
<evidence type="ECO:0000313" key="12">
    <source>
        <dbReference type="Proteomes" id="UP000198850"/>
    </source>
</evidence>
<comment type="subcellular location">
    <subcellularLocation>
        <location evidence="1 7 8">Cytoplasm</location>
    </subcellularLocation>
</comment>
<dbReference type="GO" id="GO:0051301">
    <property type="term" value="P:cell division"/>
    <property type="evidence" value="ECO:0007669"/>
    <property type="project" value="UniProtKB-KW"/>
</dbReference>
<dbReference type="PANTHER" id="PTHR43692:SF1">
    <property type="entry name" value="UDP-N-ACETYLMURAMOYLALANINE--D-GLUTAMATE LIGASE"/>
    <property type="match status" value="1"/>
</dbReference>
<dbReference type="InterPro" id="IPR013221">
    <property type="entry name" value="Mur_ligase_cen"/>
</dbReference>
<dbReference type="InterPro" id="IPR036615">
    <property type="entry name" value="Mur_ligase_C_dom_sf"/>
</dbReference>
<evidence type="ECO:0000256" key="3">
    <source>
        <dbReference type="ARBA" id="ARBA00022490"/>
    </source>
</evidence>
<proteinExistence type="inferred from homology"/>
<feature type="binding site" evidence="7">
    <location>
        <begin position="111"/>
        <end position="117"/>
    </location>
    <ligand>
        <name>ATP</name>
        <dbReference type="ChEBI" id="CHEBI:30616"/>
    </ligand>
</feature>
<keyword evidence="4 7" id="KW-0436">Ligase</keyword>
<evidence type="ECO:0000256" key="8">
    <source>
        <dbReference type="RuleBase" id="RU003664"/>
    </source>
</evidence>
<dbReference type="EC" id="6.3.2.9" evidence="7 8"/>
<feature type="domain" description="Mur ligase C-terminal" evidence="9">
    <location>
        <begin position="311"/>
        <end position="424"/>
    </location>
</feature>
<accession>A0A1H4H593</accession>
<dbReference type="Gene3D" id="3.40.50.720">
    <property type="entry name" value="NAD(P)-binding Rossmann-like Domain"/>
    <property type="match status" value="1"/>
</dbReference>
<comment type="similarity">
    <text evidence="7">Belongs to the MurCDEF family.</text>
</comment>
<evidence type="ECO:0000256" key="7">
    <source>
        <dbReference type="HAMAP-Rule" id="MF_00639"/>
    </source>
</evidence>
<dbReference type="RefSeq" id="WP_090559501.1">
    <property type="nucleotide sequence ID" value="NZ_FNRA01000013.1"/>
</dbReference>
<keyword evidence="5 7" id="KW-0547">Nucleotide-binding</keyword>
<dbReference type="SUPFAM" id="SSF51984">
    <property type="entry name" value="MurCD N-terminal domain"/>
    <property type="match status" value="1"/>
</dbReference>
<keyword evidence="3 7" id="KW-0963">Cytoplasm</keyword>
<dbReference type="Gene3D" id="3.40.1190.10">
    <property type="entry name" value="Mur-like, catalytic domain"/>
    <property type="match status" value="1"/>
</dbReference>
<comment type="pathway">
    <text evidence="2 7 8">Cell wall biogenesis; peptidoglycan biosynthesis.</text>
</comment>
<dbReference type="PANTHER" id="PTHR43692">
    <property type="entry name" value="UDP-N-ACETYLMURAMOYLALANINE--D-GLUTAMATE LIGASE"/>
    <property type="match status" value="1"/>
</dbReference>
<keyword evidence="7 8" id="KW-0961">Cell wall biogenesis/degradation</keyword>
<dbReference type="SUPFAM" id="SSF53244">
    <property type="entry name" value="MurD-like peptide ligases, peptide-binding domain"/>
    <property type="match status" value="1"/>
</dbReference>
<dbReference type="InterPro" id="IPR036565">
    <property type="entry name" value="Mur-like_cat_sf"/>
</dbReference>
<dbReference type="Pfam" id="PF21377">
    <property type="entry name" value="MurD_N"/>
    <property type="match status" value="1"/>
</dbReference>
<dbReference type="EMBL" id="FNRA01000013">
    <property type="protein sequence ID" value="SEB16212.1"/>
    <property type="molecule type" value="Genomic_DNA"/>
</dbReference>
<protein>
    <recommendedName>
        <fullName evidence="7 8">UDP-N-acetylmuramoylalanine--D-glutamate ligase</fullName>
        <ecNumber evidence="7 8">6.3.2.9</ecNumber>
    </recommendedName>
    <alternativeName>
        <fullName evidence="7">D-glutamic acid-adding enzyme</fullName>
    </alternativeName>
    <alternativeName>
        <fullName evidence="7">UDP-N-acetylmuramoyl-L-alanyl-D-glutamate synthetase</fullName>
    </alternativeName>
</protein>
<evidence type="ECO:0000256" key="5">
    <source>
        <dbReference type="ARBA" id="ARBA00022741"/>
    </source>
</evidence>
<dbReference type="SUPFAM" id="SSF53623">
    <property type="entry name" value="MurD-like peptide ligases, catalytic domain"/>
    <property type="match status" value="1"/>
</dbReference>
<dbReference type="GO" id="GO:0005524">
    <property type="term" value="F:ATP binding"/>
    <property type="evidence" value="ECO:0007669"/>
    <property type="project" value="UniProtKB-UniRule"/>
</dbReference>
<dbReference type="STRING" id="425514.SAMN05443550_11313"/>
<dbReference type="InterPro" id="IPR004101">
    <property type="entry name" value="Mur_ligase_C"/>
</dbReference>
<feature type="domain" description="Mur ligase central" evidence="10">
    <location>
        <begin position="109"/>
        <end position="288"/>
    </location>
</feature>
<dbReference type="Pfam" id="PF08245">
    <property type="entry name" value="Mur_ligase_M"/>
    <property type="match status" value="1"/>
</dbReference>
<keyword evidence="6 7" id="KW-0067">ATP-binding</keyword>
<evidence type="ECO:0000256" key="4">
    <source>
        <dbReference type="ARBA" id="ARBA00022598"/>
    </source>
</evidence>
<dbReference type="GO" id="GO:0008764">
    <property type="term" value="F:UDP-N-acetylmuramoylalanine-D-glutamate ligase activity"/>
    <property type="evidence" value="ECO:0007669"/>
    <property type="project" value="UniProtKB-UniRule"/>
</dbReference>
<keyword evidence="7 8" id="KW-0131">Cell cycle</keyword>
<evidence type="ECO:0000256" key="1">
    <source>
        <dbReference type="ARBA" id="ARBA00004496"/>
    </source>
</evidence>
<dbReference type="Gene3D" id="3.90.190.20">
    <property type="entry name" value="Mur ligase, C-terminal domain"/>
    <property type="match status" value="1"/>
</dbReference>
<dbReference type="AlphaFoldDB" id="A0A1H4H593"/>
<dbReference type="HAMAP" id="MF_00639">
    <property type="entry name" value="MurD"/>
    <property type="match status" value="1"/>
</dbReference>
<name>A0A1H4H593_9SPHI</name>
<dbReference type="GO" id="GO:0009252">
    <property type="term" value="P:peptidoglycan biosynthetic process"/>
    <property type="evidence" value="ECO:0007669"/>
    <property type="project" value="UniProtKB-UniRule"/>
</dbReference>
<keyword evidence="7 8" id="KW-0573">Peptidoglycan synthesis</keyword>
<dbReference type="GO" id="GO:0005737">
    <property type="term" value="C:cytoplasm"/>
    <property type="evidence" value="ECO:0007669"/>
    <property type="project" value="UniProtKB-SubCell"/>
</dbReference>
<dbReference type="Pfam" id="PF02875">
    <property type="entry name" value="Mur_ligase_C"/>
    <property type="match status" value="1"/>
</dbReference>
<organism evidence="11 12">
    <name type="scientific">Pedobacter hartonius</name>
    <dbReference type="NCBI Taxonomy" id="425514"/>
    <lineage>
        <taxon>Bacteria</taxon>
        <taxon>Pseudomonadati</taxon>
        <taxon>Bacteroidota</taxon>
        <taxon>Sphingobacteriia</taxon>
        <taxon>Sphingobacteriales</taxon>
        <taxon>Sphingobacteriaceae</taxon>
        <taxon>Pedobacter</taxon>
    </lineage>
</organism>
<dbReference type="Proteomes" id="UP000198850">
    <property type="component" value="Unassembled WGS sequence"/>
</dbReference>
<dbReference type="InterPro" id="IPR005762">
    <property type="entry name" value="MurD"/>
</dbReference>
<dbReference type="GO" id="GO:0071555">
    <property type="term" value="P:cell wall organization"/>
    <property type="evidence" value="ECO:0007669"/>
    <property type="project" value="UniProtKB-KW"/>
</dbReference>
<keyword evidence="12" id="KW-1185">Reference proteome</keyword>
<evidence type="ECO:0000256" key="6">
    <source>
        <dbReference type="ARBA" id="ARBA00022840"/>
    </source>
</evidence>
<gene>
    <name evidence="7" type="primary">murD</name>
    <name evidence="11" type="ORF">SAMN05443550_11313</name>
</gene>
<dbReference type="UniPathway" id="UPA00219"/>
<keyword evidence="7 8" id="KW-0132">Cell division</keyword>
<reference evidence="11 12" key="1">
    <citation type="submission" date="2016-10" db="EMBL/GenBank/DDBJ databases">
        <authorList>
            <person name="de Groot N.N."/>
        </authorList>
    </citation>
    <scope>NUCLEOTIDE SEQUENCE [LARGE SCALE GENOMIC DNA]</scope>
    <source>
        <strain evidence="11 12">DSM 19033</strain>
    </source>
</reference>
<evidence type="ECO:0000256" key="2">
    <source>
        <dbReference type="ARBA" id="ARBA00004752"/>
    </source>
</evidence>
<dbReference type="NCBIfam" id="TIGR01087">
    <property type="entry name" value="murD"/>
    <property type="match status" value="1"/>
</dbReference>